<dbReference type="AlphaFoldDB" id="A0A1M2VL66"/>
<feature type="region of interest" description="Disordered" evidence="1">
    <location>
        <begin position="1"/>
        <end position="20"/>
    </location>
</feature>
<keyword evidence="3" id="KW-1185">Reference proteome</keyword>
<feature type="region of interest" description="Disordered" evidence="1">
    <location>
        <begin position="352"/>
        <end position="432"/>
    </location>
</feature>
<evidence type="ECO:0000256" key="1">
    <source>
        <dbReference type="SAM" id="MobiDB-lite"/>
    </source>
</evidence>
<dbReference type="OMA" id="ANYTHIY"/>
<comment type="caution">
    <text evidence="2">The sequence shown here is derived from an EMBL/GenBank/DDBJ whole genome shotgun (WGS) entry which is preliminary data.</text>
</comment>
<organism evidence="2 3">
    <name type="scientific">Trametes pubescens</name>
    <name type="common">White-rot fungus</name>
    <dbReference type="NCBI Taxonomy" id="154538"/>
    <lineage>
        <taxon>Eukaryota</taxon>
        <taxon>Fungi</taxon>
        <taxon>Dikarya</taxon>
        <taxon>Basidiomycota</taxon>
        <taxon>Agaricomycotina</taxon>
        <taxon>Agaricomycetes</taxon>
        <taxon>Polyporales</taxon>
        <taxon>Polyporaceae</taxon>
        <taxon>Trametes</taxon>
    </lineage>
</organism>
<feature type="compositionally biased region" description="Pro residues" evidence="1">
    <location>
        <begin position="368"/>
        <end position="382"/>
    </location>
</feature>
<dbReference type="OrthoDB" id="2758679at2759"/>
<reference evidence="2 3" key="1">
    <citation type="submission" date="2016-10" db="EMBL/GenBank/DDBJ databases">
        <title>Genome sequence of the basidiomycete white-rot fungus Trametes pubescens.</title>
        <authorList>
            <person name="Makela M.R."/>
            <person name="Granchi Z."/>
            <person name="Peng M."/>
            <person name="De Vries R.P."/>
            <person name="Grigoriev I."/>
            <person name="Riley R."/>
            <person name="Hilden K."/>
        </authorList>
    </citation>
    <scope>NUCLEOTIDE SEQUENCE [LARGE SCALE GENOMIC DNA]</scope>
    <source>
        <strain evidence="2 3">FBCC735</strain>
    </source>
</reference>
<sequence length="432" mass="45093">MEGGENAPLLRQAHPATPATTRFQSQSAADLAALFVPPALAAPPHNLTAPIHTQGTAVGTATYLAAVNAMHQGLGGGHTFTSVPDGGFPEVLFAEPDGLLAGLPRERINAICGGNIGPCFVLHVHNSTFPTQHELRALTLAIEGVIRQVTGDLNPLVVPPEREWAPGVDRRPTPFAWTGLVNSEHSVDLMLERPAWSSTAVSFHVARPLIQLTRFLFVLGGFAHDRNHSILNAVWAVFTGDAVLPNIIRLVQTHPGFAGNTAEEAARTILASLEVRVSTLNNGNVIAAIFCDPPTLSIPRWREWRNGIANLPFPSPLNSTGFARRPTPCAGCHGCDHPTHLCPFQDVPGWNAPPPGTSWGPPTAGQPQGPPGGLPPPPPPPGGGAATRPRSQGPRRPNSSGASAAPRRDYRGGGDGKAGGSGGRGGQGSAAV</sequence>
<protein>
    <submittedName>
        <fullName evidence="2">Uncharacterized protein</fullName>
    </submittedName>
</protein>
<accession>A0A1M2VL66</accession>
<dbReference type="Proteomes" id="UP000184267">
    <property type="component" value="Unassembled WGS sequence"/>
</dbReference>
<dbReference type="EMBL" id="MNAD01001066">
    <property type="protein sequence ID" value="OJT08310.1"/>
    <property type="molecule type" value="Genomic_DNA"/>
</dbReference>
<name>A0A1M2VL66_TRAPU</name>
<feature type="compositionally biased region" description="Gly residues" evidence="1">
    <location>
        <begin position="415"/>
        <end position="432"/>
    </location>
</feature>
<gene>
    <name evidence="2" type="ORF">TRAPUB_849</name>
</gene>
<evidence type="ECO:0000313" key="2">
    <source>
        <dbReference type="EMBL" id="OJT08310.1"/>
    </source>
</evidence>
<evidence type="ECO:0000313" key="3">
    <source>
        <dbReference type="Proteomes" id="UP000184267"/>
    </source>
</evidence>
<dbReference type="STRING" id="154538.A0A1M2VL66"/>
<proteinExistence type="predicted"/>